<evidence type="ECO:0000313" key="8">
    <source>
        <dbReference type="EMBL" id="RVT89054.1"/>
    </source>
</evidence>
<dbReference type="EMBL" id="SACN01000007">
    <property type="protein sequence ID" value="RVT89054.1"/>
    <property type="molecule type" value="Genomic_DNA"/>
</dbReference>
<evidence type="ECO:0000256" key="2">
    <source>
        <dbReference type="ARBA" id="ARBA00005001"/>
    </source>
</evidence>
<dbReference type="Pfam" id="PF04349">
    <property type="entry name" value="MdoG"/>
    <property type="match status" value="1"/>
</dbReference>
<organism evidence="8 9">
    <name type="scientific">Sphingomonas crocodyli</name>
    <dbReference type="NCBI Taxonomy" id="1979270"/>
    <lineage>
        <taxon>Bacteria</taxon>
        <taxon>Pseudomonadati</taxon>
        <taxon>Pseudomonadota</taxon>
        <taxon>Alphaproteobacteria</taxon>
        <taxon>Sphingomonadales</taxon>
        <taxon>Sphingomonadaceae</taxon>
        <taxon>Sphingomonas</taxon>
    </lineage>
</organism>
<dbReference type="UniPathway" id="UPA00637"/>
<dbReference type="RefSeq" id="WP_127746849.1">
    <property type="nucleotide sequence ID" value="NZ_SACN01000007.1"/>
</dbReference>
<keyword evidence="9" id="KW-1185">Reference proteome</keyword>
<dbReference type="Gene3D" id="2.70.98.10">
    <property type="match status" value="1"/>
</dbReference>
<reference evidence="8 9" key="1">
    <citation type="submission" date="2019-01" db="EMBL/GenBank/DDBJ databases">
        <authorList>
            <person name="Chen W.-M."/>
        </authorList>
    </citation>
    <scope>NUCLEOTIDE SEQUENCE [LARGE SCALE GENOMIC DNA]</scope>
    <source>
        <strain evidence="8 9">CCP-7</strain>
    </source>
</reference>
<name>A0A437LUI6_9SPHN</name>
<comment type="subcellular location">
    <subcellularLocation>
        <location evidence="1">Periplasm</location>
    </subcellularLocation>
</comment>
<feature type="domain" description="Glucan biosynthesis periplasmic MdoG C-terminal" evidence="7">
    <location>
        <begin position="36"/>
        <end position="504"/>
    </location>
</feature>
<dbReference type="GO" id="GO:0003824">
    <property type="term" value="F:catalytic activity"/>
    <property type="evidence" value="ECO:0007669"/>
    <property type="project" value="InterPro"/>
</dbReference>
<gene>
    <name evidence="8" type="ORF">EOD43_23325</name>
</gene>
<dbReference type="Proteomes" id="UP000282971">
    <property type="component" value="Unassembled WGS sequence"/>
</dbReference>
<dbReference type="AlphaFoldDB" id="A0A437LUI6"/>
<keyword evidence="5" id="KW-0574">Periplasm</keyword>
<dbReference type="InterPro" id="IPR011013">
    <property type="entry name" value="Gal_mutarotase_sf_dom"/>
</dbReference>
<dbReference type="InterPro" id="IPR014756">
    <property type="entry name" value="Ig_E-set"/>
</dbReference>
<evidence type="ECO:0000256" key="4">
    <source>
        <dbReference type="ARBA" id="ARBA00022729"/>
    </source>
</evidence>
<dbReference type="InterPro" id="IPR014718">
    <property type="entry name" value="GH-type_carb-bd"/>
</dbReference>
<dbReference type="GO" id="GO:0051274">
    <property type="term" value="P:beta-glucan biosynthetic process"/>
    <property type="evidence" value="ECO:0007669"/>
    <property type="project" value="TreeGrafter"/>
</dbReference>
<dbReference type="InterPro" id="IPR007444">
    <property type="entry name" value="Glucan_biosyn_MdoG_C"/>
</dbReference>
<evidence type="ECO:0000256" key="1">
    <source>
        <dbReference type="ARBA" id="ARBA00004418"/>
    </source>
</evidence>
<dbReference type="PANTHER" id="PTHR30504:SF3">
    <property type="entry name" value="GLUCANS BIOSYNTHESIS PROTEIN D"/>
    <property type="match status" value="1"/>
</dbReference>
<dbReference type="SUPFAM" id="SSF74650">
    <property type="entry name" value="Galactose mutarotase-like"/>
    <property type="match status" value="1"/>
</dbReference>
<protein>
    <submittedName>
        <fullName evidence="8">Glucan biosynthesis protein D</fullName>
    </submittedName>
</protein>
<dbReference type="GO" id="GO:0030288">
    <property type="term" value="C:outer membrane-bounded periplasmic space"/>
    <property type="evidence" value="ECO:0007669"/>
    <property type="project" value="TreeGrafter"/>
</dbReference>
<dbReference type="OrthoDB" id="9777817at2"/>
<feature type="chain" id="PRO_5019230185" evidence="6">
    <location>
        <begin position="26"/>
        <end position="506"/>
    </location>
</feature>
<dbReference type="PANTHER" id="PTHR30504">
    <property type="entry name" value="GLUCANS BIOSYNTHESIS PROTEIN"/>
    <property type="match status" value="1"/>
</dbReference>
<keyword evidence="4 6" id="KW-0732">Signal</keyword>
<comment type="caution">
    <text evidence="8">The sequence shown here is derived from an EMBL/GenBank/DDBJ whole genome shotgun (WGS) entry which is preliminary data.</text>
</comment>
<evidence type="ECO:0000259" key="7">
    <source>
        <dbReference type="Pfam" id="PF04349"/>
    </source>
</evidence>
<evidence type="ECO:0000256" key="6">
    <source>
        <dbReference type="SAM" id="SignalP"/>
    </source>
</evidence>
<evidence type="ECO:0000313" key="9">
    <source>
        <dbReference type="Proteomes" id="UP000282971"/>
    </source>
</evidence>
<dbReference type="InterPro" id="IPR013783">
    <property type="entry name" value="Ig-like_fold"/>
</dbReference>
<dbReference type="InterPro" id="IPR014438">
    <property type="entry name" value="Glucan_biosyn_MdoG/MdoD"/>
</dbReference>
<accession>A0A437LUI6</accession>
<sequence>MIDRRQSLGLIGTTLAWALAARAGAATPSLAKGQPFSWEWLQGHAKSLATGKPRPLPKPVPAAQAIDYDAVNRIQYRADRTIGADDGYGMRLFPLSRYANSPVELFVVTKGMARHVEHEGALFEIVPGEGPAPKPLDGVAGLRLINKGGVGDWLAFLGASYFRSAGALDQYGLSARGLAIDTGIDGREEFPQFTSFWVAREAPGSITIYALLEGPSVVGAYRFVNRDQRPKGVVQDVSCELFFRKDVERLGIAPLTSMFWYDEGNRPQAIDWRPEIHDSDCLVVHNGAGERLCRPLGNPPRATINSFSDENPRGFGLLQRDRDFDHYQDDGVFYHKRPSLWVEPKGDWGAGAVSLYEIPTQREVDDNIVAFWSPSAPVKAGTSLTFDYRLRWIGGEPDADPLARVVDRWTGIAGRPGHDPIPNAQRLVVDFEGASLKGLDRNSGVRAVVGVDRGKVISADAYPVVGTTNRWRLIVDRSMEKQPVNLRATLEIGDRAITETLIQQFY</sequence>
<proteinExistence type="inferred from homology"/>
<evidence type="ECO:0000256" key="5">
    <source>
        <dbReference type="ARBA" id="ARBA00022764"/>
    </source>
</evidence>
<evidence type="ECO:0000256" key="3">
    <source>
        <dbReference type="ARBA" id="ARBA00009284"/>
    </source>
</evidence>
<dbReference type="Gene3D" id="2.60.40.10">
    <property type="entry name" value="Immunoglobulins"/>
    <property type="match status" value="1"/>
</dbReference>
<dbReference type="PIRSF" id="PIRSF006281">
    <property type="entry name" value="MdoG"/>
    <property type="match status" value="1"/>
</dbReference>
<comment type="similarity">
    <text evidence="3">Belongs to the OpgD/OpgG family.</text>
</comment>
<dbReference type="SUPFAM" id="SSF81296">
    <property type="entry name" value="E set domains"/>
    <property type="match status" value="1"/>
</dbReference>
<dbReference type="GO" id="GO:0030246">
    <property type="term" value="F:carbohydrate binding"/>
    <property type="evidence" value="ECO:0007669"/>
    <property type="project" value="InterPro"/>
</dbReference>
<comment type="pathway">
    <text evidence="2">Glycan metabolism; osmoregulated periplasmic glucan (OPG) biosynthesis.</text>
</comment>
<feature type="signal peptide" evidence="6">
    <location>
        <begin position="1"/>
        <end position="25"/>
    </location>
</feature>